<evidence type="ECO:0000313" key="2">
    <source>
        <dbReference type="Proteomes" id="UP000298735"/>
    </source>
</evidence>
<sequence length="211" mass="24319">MDKKRDDKGYWLGWYIAFGMAAMLLVFLLFRAFTVREFACSSNETDCFREWISALGGWAAVVAAVPTIFYLSRQVKDAEKHQRTNFAIQLRRQRILAQHIQNVGNEALLFLRLYLNNEQRPTAKDVRKWDPHTAKAMLEMLRSDPVRSFETEIAFPKNMSGRATAGILERGRDGEEPHYFVAPEIVESYWKNIVGQADAFIAEVTVTTRHD</sequence>
<gene>
    <name evidence="1" type="ORF">CFBP5507_07915</name>
</gene>
<organism evidence="1 2">
    <name type="scientific">Agrobacterium salinitolerans</name>
    <dbReference type="NCBI Taxonomy" id="1183413"/>
    <lineage>
        <taxon>Bacteria</taxon>
        <taxon>Pseudomonadati</taxon>
        <taxon>Pseudomonadota</taxon>
        <taxon>Alphaproteobacteria</taxon>
        <taxon>Hyphomicrobiales</taxon>
        <taxon>Rhizobiaceae</taxon>
        <taxon>Rhizobium/Agrobacterium group</taxon>
        <taxon>Agrobacterium</taxon>
    </lineage>
</organism>
<reference evidence="1" key="1">
    <citation type="submission" date="2022-10" db="EMBL/GenBank/DDBJ databases">
        <title>Complete genome sequence of Agrobacterium salinitolerans CFBP5507.</title>
        <authorList>
            <person name="Tchabashvili S."/>
            <person name="Yen H.-C."/>
            <person name="Haryono M."/>
            <person name="Lin Y.-C."/>
            <person name="Lai E.-M."/>
            <person name="Kuo C.-H."/>
        </authorList>
    </citation>
    <scope>NUCLEOTIDE SEQUENCE</scope>
    <source>
        <strain evidence="1">CFBP5507</strain>
    </source>
</reference>
<dbReference type="RefSeq" id="WP_137410571.1">
    <property type="nucleotide sequence ID" value="NZ_CP109968.1"/>
</dbReference>
<dbReference type="EMBL" id="CP109968">
    <property type="protein sequence ID" value="UYZ06187.1"/>
    <property type="molecule type" value="Genomic_DNA"/>
</dbReference>
<dbReference type="OrthoDB" id="8305526at2"/>
<protein>
    <submittedName>
        <fullName evidence="1">Uncharacterized protein</fullName>
    </submittedName>
</protein>
<accession>A0A4Z1RDX8</accession>
<dbReference type="Proteomes" id="UP000298735">
    <property type="component" value="Chromosome Circular"/>
</dbReference>
<dbReference type="AlphaFoldDB" id="A0A4Z1RDX8"/>
<evidence type="ECO:0000313" key="1">
    <source>
        <dbReference type="EMBL" id="UYZ06187.1"/>
    </source>
</evidence>
<dbReference type="KEGG" id="asal:CFBP5507_07915"/>
<name>A0A4Z1RDX8_9HYPH</name>
<proteinExistence type="predicted"/>